<dbReference type="InterPro" id="IPR011042">
    <property type="entry name" value="6-blade_b-propeller_TolB-like"/>
</dbReference>
<dbReference type="AlphaFoldDB" id="A0A931E4Q8"/>
<dbReference type="PROSITE" id="PS51257">
    <property type="entry name" value="PROKAR_LIPOPROTEIN"/>
    <property type="match status" value="1"/>
</dbReference>
<feature type="domain" description="SMP-30/Gluconolactonase/LRE-like region" evidence="2">
    <location>
        <begin position="66"/>
        <end position="337"/>
    </location>
</feature>
<protein>
    <submittedName>
        <fullName evidence="3">SMP-30/gluconolactonase/LRE family protein</fullName>
    </submittedName>
</protein>
<dbReference type="Proteomes" id="UP000628448">
    <property type="component" value="Unassembled WGS sequence"/>
</dbReference>
<dbReference type="InterPro" id="IPR013658">
    <property type="entry name" value="SGL"/>
</dbReference>
<reference evidence="3" key="1">
    <citation type="submission" date="2020-11" db="EMBL/GenBank/DDBJ databases">
        <title>Bacterial whole genome sequence for Panacibacter sp. DH6.</title>
        <authorList>
            <person name="Le V."/>
            <person name="Ko S."/>
            <person name="Ahn C.-Y."/>
            <person name="Oh H.-M."/>
        </authorList>
    </citation>
    <scope>NUCLEOTIDE SEQUENCE</scope>
    <source>
        <strain evidence="3">DH6</strain>
    </source>
</reference>
<comment type="caution">
    <text evidence="3">The sequence shown here is derived from an EMBL/GenBank/DDBJ whole genome shotgun (WGS) entry which is preliminary data.</text>
</comment>
<evidence type="ECO:0000256" key="1">
    <source>
        <dbReference type="ARBA" id="ARBA00022801"/>
    </source>
</evidence>
<keyword evidence="1" id="KW-0378">Hydrolase</keyword>
<sequence length="348" mass="37479">MKKVCTYTAGILLFTACAENKAGADADTSSTMHDSAVGKIELFDPAANSLVDSNAVIDVIAKGFTWSEGPVWLAGKKMLLFSDVPENKIYQWQEGDTAKLYLTPSGYTGTTKRIGGEDGSNGLALDKQGRLLLCQSGNRHVSRLNSPLDDPKPAFTILAANYNGRKFNSPNDLVQDSKGNIYFTDPIYGLPQKENDSTRELSFEGVYKTDPQGITTLLVDSIQNPNGIALTSDEKILYVASSSATKPGWFAYKLDANGNVVSGGLFLDAAPMRAAATVKQGADGFKLDNNGNIFSSGPDGINIISPAGKRLALIKIFNRPTSNCAFNDAKDELFITADDYVLRVKLHK</sequence>
<dbReference type="Pfam" id="PF08450">
    <property type="entry name" value="SGL"/>
    <property type="match status" value="1"/>
</dbReference>
<dbReference type="GO" id="GO:0016787">
    <property type="term" value="F:hydrolase activity"/>
    <property type="evidence" value="ECO:0007669"/>
    <property type="project" value="UniProtKB-KW"/>
</dbReference>
<dbReference type="EMBL" id="JADWYR010000001">
    <property type="protein sequence ID" value="MBG9375245.1"/>
    <property type="molecule type" value="Genomic_DNA"/>
</dbReference>
<accession>A0A931E4Q8</accession>
<name>A0A931E4Q8_9BACT</name>
<dbReference type="PANTHER" id="PTHR47572:SF4">
    <property type="entry name" value="LACTONASE DRP35"/>
    <property type="match status" value="1"/>
</dbReference>
<dbReference type="Gene3D" id="2.120.10.30">
    <property type="entry name" value="TolB, C-terminal domain"/>
    <property type="match status" value="1"/>
</dbReference>
<dbReference type="InterPro" id="IPR051262">
    <property type="entry name" value="SMP-30/CGR1_Lactonase"/>
</dbReference>
<proteinExistence type="predicted"/>
<dbReference type="RefSeq" id="WP_196989303.1">
    <property type="nucleotide sequence ID" value="NZ_JADWYR010000001.1"/>
</dbReference>
<dbReference type="PANTHER" id="PTHR47572">
    <property type="entry name" value="LIPOPROTEIN-RELATED"/>
    <property type="match status" value="1"/>
</dbReference>
<keyword evidence="4" id="KW-1185">Reference proteome</keyword>
<dbReference type="SUPFAM" id="SSF63829">
    <property type="entry name" value="Calcium-dependent phosphotriesterase"/>
    <property type="match status" value="1"/>
</dbReference>
<evidence type="ECO:0000313" key="3">
    <source>
        <dbReference type="EMBL" id="MBG9375245.1"/>
    </source>
</evidence>
<gene>
    <name evidence="3" type="ORF">I5907_03315</name>
</gene>
<evidence type="ECO:0000259" key="2">
    <source>
        <dbReference type="Pfam" id="PF08450"/>
    </source>
</evidence>
<evidence type="ECO:0000313" key="4">
    <source>
        <dbReference type="Proteomes" id="UP000628448"/>
    </source>
</evidence>
<organism evidence="3 4">
    <name type="scientific">Panacibacter microcysteis</name>
    <dbReference type="NCBI Taxonomy" id="2793269"/>
    <lineage>
        <taxon>Bacteria</taxon>
        <taxon>Pseudomonadati</taxon>
        <taxon>Bacteroidota</taxon>
        <taxon>Chitinophagia</taxon>
        <taxon>Chitinophagales</taxon>
        <taxon>Chitinophagaceae</taxon>
        <taxon>Panacibacter</taxon>
    </lineage>
</organism>